<evidence type="ECO:0000256" key="4">
    <source>
        <dbReference type="ARBA" id="ARBA00023274"/>
    </source>
</evidence>
<keyword evidence="3 5" id="KW-0689">Ribosomal protein</keyword>
<dbReference type="NCBIfam" id="NF004131">
    <property type="entry name" value="PRK05618.2-1"/>
    <property type="match status" value="1"/>
</dbReference>
<evidence type="ECO:0000259" key="7">
    <source>
        <dbReference type="Pfam" id="PF01386"/>
    </source>
</evidence>
<dbReference type="GO" id="GO:0003735">
    <property type="term" value="F:structural constituent of ribosome"/>
    <property type="evidence" value="ECO:0007669"/>
    <property type="project" value="InterPro"/>
</dbReference>
<feature type="compositionally biased region" description="Low complexity" evidence="6">
    <location>
        <begin position="197"/>
        <end position="209"/>
    </location>
</feature>
<protein>
    <recommendedName>
        <fullName evidence="5">Large ribosomal subunit protein bL25</fullName>
    </recommendedName>
    <alternativeName>
        <fullName evidence="5">General stress protein CTC</fullName>
    </alternativeName>
</protein>
<evidence type="ECO:0000256" key="6">
    <source>
        <dbReference type="SAM" id="MobiDB-lite"/>
    </source>
</evidence>
<dbReference type="PANTHER" id="PTHR33284:SF1">
    <property type="entry name" value="RIBOSOMAL PROTEIN L25_GLN-TRNA SYNTHETASE, ANTI-CODON-BINDING DOMAIN-CONTAINING PROTEIN"/>
    <property type="match status" value="1"/>
</dbReference>
<keyword evidence="1 5" id="KW-0699">rRNA-binding</keyword>
<keyword evidence="2 5" id="KW-0694">RNA-binding</keyword>
<dbReference type="InterPro" id="IPR011035">
    <property type="entry name" value="Ribosomal_bL25/Gln-tRNA_synth"/>
</dbReference>
<dbReference type="Proteomes" id="UP000642993">
    <property type="component" value="Unassembled WGS sequence"/>
</dbReference>
<evidence type="ECO:0000313" key="9">
    <source>
        <dbReference type="EMBL" id="MBD8506166.1"/>
    </source>
</evidence>
<evidence type="ECO:0000256" key="1">
    <source>
        <dbReference type="ARBA" id="ARBA00022730"/>
    </source>
</evidence>
<comment type="subunit">
    <text evidence="5">Part of the 50S ribosomal subunit; part of the 5S rRNA/L5/L18/L25 subcomplex. Contacts the 5S rRNA. Binds to the 5S rRNA independently of L5 and L18.</text>
</comment>
<evidence type="ECO:0000259" key="8">
    <source>
        <dbReference type="Pfam" id="PF14693"/>
    </source>
</evidence>
<comment type="caution">
    <text evidence="9">The sequence shown here is derived from an EMBL/GenBank/DDBJ whole genome shotgun (WGS) entry which is preliminary data.</text>
</comment>
<dbReference type="GO" id="GO:0022625">
    <property type="term" value="C:cytosolic large ribosomal subunit"/>
    <property type="evidence" value="ECO:0007669"/>
    <property type="project" value="TreeGrafter"/>
</dbReference>
<dbReference type="GO" id="GO:0006412">
    <property type="term" value="P:translation"/>
    <property type="evidence" value="ECO:0007669"/>
    <property type="project" value="UniProtKB-UniRule"/>
</dbReference>
<comment type="similarity">
    <text evidence="5">Belongs to the bacterial ribosomal protein bL25 family. CTC subfamily.</text>
</comment>
<name>A0A927PMA6_9ACTN</name>
<dbReference type="RefSeq" id="WP_192038629.1">
    <property type="nucleotide sequence ID" value="NZ_JACYWE010000003.1"/>
</dbReference>
<feature type="domain" description="Large ribosomal subunit protein bL25 beta" evidence="8">
    <location>
        <begin position="101"/>
        <end position="181"/>
    </location>
</feature>
<dbReference type="AlphaFoldDB" id="A0A927PMA6"/>
<dbReference type="InterPro" id="IPR037121">
    <property type="entry name" value="Ribosomal_bL25_C"/>
</dbReference>
<organism evidence="9 10">
    <name type="scientific">Lolliginicoccus lacisalsi</name>
    <dbReference type="NCBI Taxonomy" id="2742202"/>
    <lineage>
        <taxon>Bacteria</taxon>
        <taxon>Bacillati</taxon>
        <taxon>Actinomycetota</taxon>
        <taxon>Actinomycetes</taxon>
        <taxon>Mycobacteriales</taxon>
        <taxon>Hoyosellaceae</taxon>
        <taxon>Lolliginicoccus</taxon>
    </lineage>
</organism>
<feature type="region of interest" description="Disordered" evidence="6">
    <location>
        <begin position="177"/>
        <end position="209"/>
    </location>
</feature>
<evidence type="ECO:0000256" key="5">
    <source>
        <dbReference type="HAMAP-Rule" id="MF_01334"/>
    </source>
</evidence>
<comment type="function">
    <text evidence="5">This is one of the proteins that binds to the 5S RNA in the ribosome where it forms part of the central protuberance.</text>
</comment>
<keyword evidence="4 5" id="KW-0687">Ribonucleoprotein</keyword>
<dbReference type="InterPro" id="IPR020056">
    <property type="entry name" value="Rbsml_bL25/Gln-tRNA_synth_N"/>
</dbReference>
<dbReference type="Gene3D" id="2.40.240.10">
    <property type="entry name" value="Ribosomal Protein L25, Chain P"/>
    <property type="match status" value="1"/>
</dbReference>
<dbReference type="Pfam" id="PF14693">
    <property type="entry name" value="Ribosomal_TL5_C"/>
    <property type="match status" value="1"/>
</dbReference>
<dbReference type="InterPro" id="IPR020930">
    <property type="entry name" value="Ribosomal_uL5_bac-type"/>
</dbReference>
<dbReference type="GO" id="GO:0008097">
    <property type="term" value="F:5S rRNA binding"/>
    <property type="evidence" value="ECO:0007669"/>
    <property type="project" value="InterPro"/>
</dbReference>
<sequence>MADRINLTAEERTEFGKGPSRRARVAFKIPAVMYGHGTDPLHLLLPALDFAAVLRNHGTNAILALDVNGTKHLALVKSVVAHPIRPVIQHVDLLVVRKGEKVSVDIPIVVVGDSAPDTVAALDASSVPVLADVFNIPEEFEVSVEGAEAGTQILASDIELPADCELDIDPDTLIVNVTEARDESYGDEDEEADESAAEPAAGEDSSSEE</sequence>
<dbReference type="InterPro" id="IPR029751">
    <property type="entry name" value="Ribosomal_L25_dom"/>
</dbReference>
<keyword evidence="10" id="KW-1185">Reference proteome</keyword>
<reference evidence="9" key="1">
    <citation type="submission" date="2020-09" db="EMBL/GenBank/DDBJ databases">
        <title>Hoyosella lacisalsi sp. nov., a halotolerant actinobacterium isolated from soil of Lake Gudzhirganskoe.</title>
        <authorList>
            <person name="Yang Q."/>
            <person name="Guo P.Y."/>
            <person name="Liu S.W."/>
            <person name="Li F.N."/>
            <person name="Sun C.H."/>
        </authorList>
    </citation>
    <scope>NUCLEOTIDE SEQUENCE</scope>
    <source>
        <strain evidence="9">G463</strain>
    </source>
</reference>
<dbReference type="InterPro" id="IPR001021">
    <property type="entry name" value="Ribosomal_bL25_long"/>
</dbReference>
<evidence type="ECO:0000256" key="2">
    <source>
        <dbReference type="ARBA" id="ARBA00022884"/>
    </source>
</evidence>
<feature type="domain" description="Large ribosomal subunit protein bL25 L25" evidence="7">
    <location>
        <begin position="7"/>
        <end position="93"/>
    </location>
</feature>
<dbReference type="InterPro" id="IPR020057">
    <property type="entry name" value="Ribosomal_bL25_b-dom"/>
</dbReference>
<dbReference type="CDD" id="cd00495">
    <property type="entry name" value="Ribosomal_L25_TL5_CTC"/>
    <property type="match status" value="1"/>
</dbReference>
<dbReference type="PANTHER" id="PTHR33284">
    <property type="entry name" value="RIBOSOMAL PROTEIN L25/GLN-TRNA SYNTHETASE, ANTI-CODON-BINDING DOMAIN-CONTAINING PROTEIN"/>
    <property type="match status" value="1"/>
</dbReference>
<dbReference type="HAMAP" id="MF_01334">
    <property type="entry name" value="Ribosomal_bL25_CTC"/>
    <property type="match status" value="1"/>
</dbReference>
<dbReference type="Gene3D" id="2.170.120.20">
    <property type="entry name" value="Ribosomal protein L25, beta domain"/>
    <property type="match status" value="1"/>
</dbReference>
<proteinExistence type="inferred from homology"/>
<feature type="compositionally biased region" description="Acidic residues" evidence="6">
    <location>
        <begin position="185"/>
        <end position="196"/>
    </location>
</feature>
<accession>A0A927PMA6</accession>
<dbReference type="Pfam" id="PF01386">
    <property type="entry name" value="Ribosomal_L25p"/>
    <property type="match status" value="1"/>
</dbReference>
<dbReference type="EMBL" id="JACYWE010000003">
    <property type="protein sequence ID" value="MBD8506166.1"/>
    <property type="molecule type" value="Genomic_DNA"/>
</dbReference>
<evidence type="ECO:0000313" key="10">
    <source>
        <dbReference type="Proteomes" id="UP000642993"/>
    </source>
</evidence>
<evidence type="ECO:0000256" key="3">
    <source>
        <dbReference type="ARBA" id="ARBA00022980"/>
    </source>
</evidence>
<gene>
    <name evidence="5" type="primary">rplY</name>
    <name evidence="5" type="synonym">ctc</name>
    <name evidence="9" type="ORF">HT102_06685</name>
</gene>
<dbReference type="NCBIfam" id="TIGR00731">
    <property type="entry name" value="bL25_bact_ctc"/>
    <property type="match status" value="1"/>
</dbReference>
<dbReference type="SUPFAM" id="SSF50715">
    <property type="entry name" value="Ribosomal protein L25-like"/>
    <property type="match status" value="1"/>
</dbReference>